<dbReference type="AlphaFoldDB" id="A0A093V0H5"/>
<dbReference type="CDD" id="cd07599">
    <property type="entry name" value="BAR_Rvs167p"/>
    <property type="match status" value="1"/>
</dbReference>
<evidence type="ECO:0000256" key="2">
    <source>
        <dbReference type="PROSITE-ProRule" id="PRU00192"/>
    </source>
</evidence>
<dbReference type="Pfam" id="PF14604">
    <property type="entry name" value="SH3_9"/>
    <property type="match status" value="1"/>
</dbReference>
<dbReference type="InterPro" id="IPR046982">
    <property type="entry name" value="BIN3/RVS161-like"/>
</dbReference>
<evidence type="ECO:0000259" key="5">
    <source>
        <dbReference type="PROSITE" id="PS51021"/>
    </source>
</evidence>
<evidence type="ECO:0000259" key="4">
    <source>
        <dbReference type="PROSITE" id="PS50002"/>
    </source>
</evidence>
<dbReference type="InterPro" id="IPR004148">
    <property type="entry name" value="BAR_dom"/>
</dbReference>
<reference evidence="6" key="1">
    <citation type="journal article" date="2014" name="PLoS Genet.">
        <title>Signature Gene Expression Reveals Novel Clues to the Molecular Mechanisms of Dimorphic Transition in Penicillium marneffei.</title>
        <authorList>
            <person name="Yang E."/>
            <person name="Wang G."/>
            <person name="Cai J."/>
            <person name="Woo P.C."/>
            <person name="Lau S.K."/>
            <person name="Yuen K.-Y."/>
            <person name="Chow W.-N."/>
            <person name="Lin X."/>
        </authorList>
    </citation>
    <scope>NUCLEOTIDE SEQUENCE [LARGE SCALE GENOMIC DNA]</scope>
    <source>
        <strain evidence="6">PM1</strain>
    </source>
</reference>
<dbReference type="PROSITE" id="PS50002">
    <property type="entry name" value="SH3"/>
    <property type="match status" value="1"/>
</dbReference>
<dbReference type="PROSITE" id="PS51021">
    <property type="entry name" value="BAR"/>
    <property type="match status" value="1"/>
</dbReference>
<dbReference type="SUPFAM" id="SSF103657">
    <property type="entry name" value="BAR/IMD domain-like"/>
    <property type="match status" value="1"/>
</dbReference>
<dbReference type="InterPro" id="IPR036028">
    <property type="entry name" value="SH3-like_dom_sf"/>
</dbReference>
<sequence>MQSMHRQFGKLMKRSADESQVSVLLKDFDNADKLLTKIIESTKAWRDAWVSILTYQGRLVQEFETVYAPIVGSSEATRNPPVETPMVTLERVNRLNQDFESLRTDLLVDVNGVEDRMIRPLQQAKDMLSPLKKTIKKREDKKLDYEHFQSRVDSSMKKAKRSDRDNAILAKAEVDLAKAKEEYNNADENLRQHLPPLITAVFSLLPYFLASQIELQNSLLGHYYTVLHTYAQEEKFQSPPPPMEDVIQVWKSDFLPIQQEIESFATIANGKAVRGEHDRNNGSQSNGIGLRRPSWNRQVSGPSPGRNLAPPAPNLGTKPRIGETLATSPSATSYLSVKPPSPAASASDYASEHYSNPTTPGQASTSSRGDYFSRGRQPSSTSTTAGSGLSAIGKKKPPPPPPPRAKSANQAIYVTALYDFGGQGEGDLVFREGDRIRVIKKTDSTDDWWEGELRGVKGSFPANYCR</sequence>
<feature type="compositionally biased region" description="Polar residues" evidence="3">
    <location>
        <begin position="325"/>
        <end position="335"/>
    </location>
</feature>
<feature type="compositionally biased region" description="Polar residues" evidence="3">
    <location>
        <begin position="353"/>
        <end position="368"/>
    </location>
</feature>
<dbReference type="Pfam" id="PF03114">
    <property type="entry name" value="BAR"/>
    <property type="match status" value="1"/>
</dbReference>
<dbReference type="PANTHER" id="PTHR47174">
    <property type="entry name" value="BRIDGING INTEGRATOR 3"/>
    <property type="match status" value="1"/>
</dbReference>
<dbReference type="GO" id="GO:0008289">
    <property type="term" value="F:lipid binding"/>
    <property type="evidence" value="ECO:0007669"/>
    <property type="project" value="TreeGrafter"/>
</dbReference>
<dbReference type="Gene3D" id="2.30.30.40">
    <property type="entry name" value="SH3 Domains"/>
    <property type="match status" value="1"/>
</dbReference>
<proteinExistence type="predicted"/>
<dbReference type="FunFam" id="2.30.30.40:FF:000100">
    <property type="entry name" value="SH3 domain-containing YSC84-like protein 1"/>
    <property type="match status" value="1"/>
</dbReference>
<protein>
    <submittedName>
        <fullName evidence="6">SH3 domain-containing YSC84-like protein 1</fullName>
    </submittedName>
</protein>
<dbReference type="HOGENOM" id="CLU_025518_1_0_1"/>
<gene>
    <name evidence="6" type="ORF">GQ26_0220930</name>
</gene>
<evidence type="ECO:0000256" key="1">
    <source>
        <dbReference type="ARBA" id="ARBA00022443"/>
    </source>
</evidence>
<feature type="compositionally biased region" description="Low complexity" evidence="3">
    <location>
        <begin position="379"/>
        <end position="391"/>
    </location>
</feature>
<dbReference type="InterPro" id="IPR027267">
    <property type="entry name" value="AH/BAR_dom_sf"/>
</dbReference>
<feature type="domain" description="BAR" evidence="5">
    <location>
        <begin position="6"/>
        <end position="243"/>
    </location>
</feature>
<dbReference type="SMART" id="SM00326">
    <property type="entry name" value="SH3"/>
    <property type="match status" value="1"/>
</dbReference>
<dbReference type="GO" id="GO:0043332">
    <property type="term" value="C:mating projection tip"/>
    <property type="evidence" value="ECO:0007669"/>
    <property type="project" value="TreeGrafter"/>
</dbReference>
<dbReference type="PANTHER" id="PTHR47174:SF2">
    <property type="entry name" value="SH3 DOMAIN SIGNALLING PROTEIN (AFU_ORTHOLOGUE AFUA_5G07670)"/>
    <property type="match status" value="1"/>
</dbReference>
<dbReference type="SUPFAM" id="SSF50044">
    <property type="entry name" value="SH3-domain"/>
    <property type="match status" value="1"/>
</dbReference>
<dbReference type="eggNOG" id="KOG1843">
    <property type="taxonomic scope" value="Eukaryota"/>
</dbReference>
<name>A0A093V0H5_TALMA</name>
<dbReference type="EMBL" id="JPOX01000022">
    <property type="protein sequence ID" value="KFX45700.1"/>
    <property type="molecule type" value="Genomic_DNA"/>
</dbReference>
<dbReference type="PRINTS" id="PR00452">
    <property type="entry name" value="SH3DOMAIN"/>
</dbReference>
<dbReference type="GO" id="GO:0030479">
    <property type="term" value="C:actin cortical patch"/>
    <property type="evidence" value="ECO:0007669"/>
    <property type="project" value="TreeGrafter"/>
</dbReference>
<dbReference type="GO" id="GO:0097320">
    <property type="term" value="P:plasma membrane tubulation"/>
    <property type="evidence" value="ECO:0007669"/>
    <property type="project" value="TreeGrafter"/>
</dbReference>
<evidence type="ECO:0000256" key="3">
    <source>
        <dbReference type="SAM" id="MobiDB-lite"/>
    </source>
</evidence>
<feature type="domain" description="SH3" evidence="4">
    <location>
        <begin position="409"/>
        <end position="466"/>
    </location>
</feature>
<dbReference type="InterPro" id="IPR001452">
    <property type="entry name" value="SH3_domain"/>
</dbReference>
<dbReference type="GO" id="GO:0051666">
    <property type="term" value="P:actin cortical patch localization"/>
    <property type="evidence" value="ECO:0007669"/>
    <property type="project" value="InterPro"/>
</dbReference>
<dbReference type="GO" id="GO:0031097">
    <property type="term" value="C:medial cortex"/>
    <property type="evidence" value="ECO:0007669"/>
    <property type="project" value="TreeGrafter"/>
</dbReference>
<organism evidence="6">
    <name type="scientific">Talaromyces marneffei PM1</name>
    <dbReference type="NCBI Taxonomy" id="1077442"/>
    <lineage>
        <taxon>Eukaryota</taxon>
        <taxon>Fungi</taxon>
        <taxon>Dikarya</taxon>
        <taxon>Ascomycota</taxon>
        <taxon>Pezizomycotina</taxon>
        <taxon>Eurotiomycetes</taxon>
        <taxon>Eurotiomycetidae</taxon>
        <taxon>Eurotiales</taxon>
        <taxon>Trichocomaceae</taxon>
        <taxon>Talaromyces</taxon>
        <taxon>Talaromyces sect. Talaromyces</taxon>
    </lineage>
</organism>
<feature type="region of interest" description="Disordered" evidence="3">
    <location>
        <begin position="272"/>
        <end position="407"/>
    </location>
</feature>
<comment type="caution">
    <text evidence="6">The sequence shown here is derived from an EMBL/GenBank/DDBJ whole genome shotgun (WGS) entry which is preliminary data.</text>
</comment>
<dbReference type="GO" id="GO:1990528">
    <property type="term" value="C:Rvs161p-Rvs167p complex"/>
    <property type="evidence" value="ECO:0007669"/>
    <property type="project" value="TreeGrafter"/>
</dbReference>
<keyword evidence="1 2" id="KW-0728">SH3 domain</keyword>
<accession>A0A093V0H5</accession>
<dbReference type="Gene3D" id="1.20.1270.60">
    <property type="entry name" value="Arfaptin homology (AH) domain/BAR domain"/>
    <property type="match status" value="1"/>
</dbReference>
<dbReference type="GO" id="GO:0006897">
    <property type="term" value="P:endocytosis"/>
    <property type="evidence" value="ECO:0007669"/>
    <property type="project" value="InterPro"/>
</dbReference>
<evidence type="ECO:0000313" key="6">
    <source>
        <dbReference type="EMBL" id="KFX45700.1"/>
    </source>
</evidence>